<evidence type="ECO:0000313" key="10">
    <source>
        <dbReference type="EMBL" id="KAE9321379.1"/>
    </source>
</evidence>
<comment type="caution">
    <text evidence="5">The sequence shown here is derived from an EMBL/GenBank/DDBJ whole genome shotgun (WGS) entry which is preliminary data.</text>
</comment>
<evidence type="ECO:0000313" key="20">
    <source>
        <dbReference type="Proteomes" id="UP000486351"/>
    </source>
</evidence>
<feature type="signal peptide" evidence="1">
    <location>
        <begin position="1"/>
        <end position="21"/>
    </location>
</feature>
<evidence type="ECO:0000313" key="16">
    <source>
        <dbReference type="Proteomes" id="UP000440732"/>
    </source>
</evidence>
<dbReference type="EMBL" id="QXFZ01000785">
    <property type="protein sequence ID" value="KAE9104883.1"/>
    <property type="molecule type" value="Genomic_DNA"/>
</dbReference>
<dbReference type="EMBL" id="QXGC01000168">
    <property type="protein sequence ID" value="KAE9246525.1"/>
    <property type="molecule type" value="Genomic_DNA"/>
</dbReference>
<evidence type="ECO:0000313" key="15">
    <source>
        <dbReference type="Proteomes" id="UP000440367"/>
    </source>
</evidence>
<evidence type="ECO:0000313" key="6">
    <source>
        <dbReference type="EMBL" id="KAE9141639.1"/>
    </source>
</evidence>
<dbReference type="EMBL" id="QXFW01001098">
    <property type="protein sequence ID" value="KAE8996601.1"/>
    <property type="molecule type" value="Genomic_DNA"/>
</dbReference>
<dbReference type="EMBL" id="QXGD01000642">
    <property type="protein sequence ID" value="KAE9230577.1"/>
    <property type="molecule type" value="Genomic_DNA"/>
</dbReference>
<keyword evidence="13" id="KW-1185">Reference proteome</keyword>
<evidence type="ECO:0000313" key="13">
    <source>
        <dbReference type="Proteomes" id="UP000433483"/>
    </source>
</evidence>
<organism evidence="5 17">
    <name type="scientific">Phytophthora fragariae</name>
    <dbReference type="NCBI Taxonomy" id="53985"/>
    <lineage>
        <taxon>Eukaryota</taxon>
        <taxon>Sar</taxon>
        <taxon>Stramenopiles</taxon>
        <taxon>Oomycota</taxon>
        <taxon>Peronosporomycetes</taxon>
        <taxon>Peronosporales</taxon>
        <taxon>Peronosporaceae</taxon>
        <taxon>Phytophthora</taxon>
    </lineage>
</organism>
<protein>
    <recommendedName>
        <fullName evidence="22">Secreted protein</fullName>
    </recommendedName>
</protein>
<evidence type="ECO:0000313" key="4">
    <source>
        <dbReference type="EMBL" id="KAE9096183.1"/>
    </source>
</evidence>
<dbReference type="Proteomes" id="UP000433483">
    <property type="component" value="Unassembled WGS sequence"/>
</dbReference>
<evidence type="ECO:0000313" key="11">
    <source>
        <dbReference type="EMBL" id="KAE9351487.1"/>
    </source>
</evidence>
<dbReference type="EMBL" id="QXFY01000224">
    <property type="protein sequence ID" value="KAE9351487.1"/>
    <property type="molecule type" value="Genomic_DNA"/>
</dbReference>
<evidence type="ECO:0000313" key="9">
    <source>
        <dbReference type="EMBL" id="KAE9246525.1"/>
    </source>
</evidence>
<dbReference type="EMBL" id="QXGF01001193">
    <property type="protein sequence ID" value="KAE8931814.1"/>
    <property type="molecule type" value="Genomic_DNA"/>
</dbReference>
<proteinExistence type="predicted"/>
<dbReference type="EMBL" id="QXGA01000768">
    <property type="protein sequence ID" value="KAE9141639.1"/>
    <property type="molecule type" value="Genomic_DNA"/>
</dbReference>
<gene>
    <name evidence="10" type="ORF">PF001_g4932</name>
    <name evidence="8" type="ORF">PF002_g12965</name>
    <name evidence="9" type="ORF">PF004_g4758</name>
    <name evidence="7" type="ORF">PF005_g13937</name>
    <name evidence="6" type="ORF">PF006_g13136</name>
    <name evidence="5" type="ORF">PF007_g13902</name>
    <name evidence="11" type="ORF">PF008_g5920</name>
    <name evidence="2" type="ORF">PF009_g18129</name>
    <name evidence="4" type="ORF">PF010_g16445</name>
    <name evidence="3" type="ORF">PF011_g15843</name>
</gene>
<evidence type="ECO:0000313" key="7">
    <source>
        <dbReference type="EMBL" id="KAE9204072.1"/>
    </source>
</evidence>
<dbReference type="EMBL" id="QXFX01001126">
    <property type="protein sequence ID" value="KAE9096183.1"/>
    <property type="molecule type" value="Genomic_DNA"/>
</dbReference>
<dbReference type="Proteomes" id="UP000486351">
    <property type="component" value="Unassembled WGS sequence"/>
</dbReference>
<dbReference type="Proteomes" id="UP000440732">
    <property type="component" value="Unassembled WGS sequence"/>
</dbReference>
<evidence type="ECO:0000256" key="1">
    <source>
        <dbReference type="SAM" id="SignalP"/>
    </source>
</evidence>
<evidence type="ECO:0000313" key="17">
    <source>
        <dbReference type="Proteomes" id="UP000441208"/>
    </source>
</evidence>
<dbReference type="Proteomes" id="UP000476176">
    <property type="component" value="Unassembled WGS sequence"/>
</dbReference>
<dbReference type="Proteomes" id="UP000460718">
    <property type="component" value="Unassembled WGS sequence"/>
</dbReference>
<dbReference type="Proteomes" id="UP000429523">
    <property type="component" value="Unassembled WGS sequence"/>
</dbReference>
<accession>A0A6A3RW62</accession>
<evidence type="ECO:0000313" key="12">
    <source>
        <dbReference type="Proteomes" id="UP000429523"/>
    </source>
</evidence>
<dbReference type="AlphaFoldDB" id="A0A6A3RW62"/>
<dbReference type="Proteomes" id="UP000441208">
    <property type="component" value="Unassembled WGS sequence"/>
</dbReference>
<evidence type="ECO:0000313" key="14">
    <source>
        <dbReference type="Proteomes" id="UP000437068"/>
    </source>
</evidence>
<evidence type="ECO:0000313" key="5">
    <source>
        <dbReference type="EMBL" id="KAE9104883.1"/>
    </source>
</evidence>
<sequence>MYDGVPQKFFFLNLFFGAVSSAGSSICGSSQSSKSLKPKSMMVTCPELSSSKIFSSFKSRWITRCA</sequence>
<evidence type="ECO:0000313" key="19">
    <source>
        <dbReference type="Proteomes" id="UP000476176"/>
    </source>
</evidence>
<dbReference type="Proteomes" id="UP000437068">
    <property type="component" value="Unassembled WGS sequence"/>
</dbReference>
<evidence type="ECO:0000313" key="8">
    <source>
        <dbReference type="EMBL" id="KAE9230577.1"/>
    </source>
</evidence>
<evidence type="ECO:0000313" key="18">
    <source>
        <dbReference type="Proteomes" id="UP000460718"/>
    </source>
</evidence>
<evidence type="ECO:0000313" key="2">
    <source>
        <dbReference type="EMBL" id="KAE8931814.1"/>
    </source>
</evidence>
<name>A0A6A3RW62_9STRA</name>
<evidence type="ECO:0008006" key="22">
    <source>
        <dbReference type="Google" id="ProtNLM"/>
    </source>
</evidence>
<dbReference type="EMBL" id="QXGB01000797">
    <property type="protein sequence ID" value="KAE9204072.1"/>
    <property type="molecule type" value="Genomic_DNA"/>
</dbReference>
<keyword evidence="1" id="KW-0732">Signal</keyword>
<evidence type="ECO:0000313" key="21">
    <source>
        <dbReference type="Proteomes" id="UP000488956"/>
    </source>
</evidence>
<evidence type="ECO:0000313" key="3">
    <source>
        <dbReference type="EMBL" id="KAE8996601.1"/>
    </source>
</evidence>
<dbReference type="EMBL" id="QXGE01000175">
    <property type="protein sequence ID" value="KAE9321379.1"/>
    <property type="molecule type" value="Genomic_DNA"/>
</dbReference>
<dbReference type="Proteomes" id="UP000488956">
    <property type="component" value="Unassembled WGS sequence"/>
</dbReference>
<dbReference type="Proteomes" id="UP000440367">
    <property type="component" value="Unassembled WGS sequence"/>
</dbReference>
<reference evidence="12 13" key="1">
    <citation type="submission" date="2018-08" db="EMBL/GenBank/DDBJ databases">
        <title>Genomic investigation of the strawberry pathogen Phytophthora fragariae indicates pathogenicity is determined by transcriptional variation in three key races.</title>
        <authorList>
            <person name="Adams T.M."/>
            <person name="Armitage A.D."/>
            <person name="Sobczyk M.K."/>
            <person name="Bates H.J."/>
            <person name="Dunwell J.M."/>
            <person name="Nellist C.F."/>
            <person name="Harrison R.J."/>
        </authorList>
    </citation>
    <scope>NUCLEOTIDE SEQUENCE [LARGE SCALE GENOMIC DNA]</scope>
    <source>
        <strain evidence="10 14">A4</strain>
        <strain evidence="8 15">BC-1</strain>
        <strain evidence="9 19">BC-23</strain>
        <strain evidence="7 13">NOV-27</strain>
        <strain evidence="6 16">NOV-5</strain>
        <strain evidence="5 17">NOV-71</strain>
        <strain evidence="11 20">NOV-77</strain>
        <strain evidence="2 12">NOV-9</strain>
        <strain evidence="4 21">ONT-3</strain>
        <strain evidence="3 18">SCRP245</strain>
    </source>
</reference>
<feature type="chain" id="PRO_5036165919" description="Secreted protein" evidence="1">
    <location>
        <begin position="22"/>
        <end position="66"/>
    </location>
</feature>